<dbReference type="GO" id="GO:0006281">
    <property type="term" value="P:DNA repair"/>
    <property type="evidence" value="ECO:0007669"/>
    <property type="project" value="TreeGrafter"/>
</dbReference>
<comment type="similarity">
    <text evidence="1">Belongs to the HAD-like hydrolase superfamily.</text>
</comment>
<organism evidence="2 3">
    <name type="scientific">Methanoculleus sediminis</name>
    <dbReference type="NCBI Taxonomy" id="1550566"/>
    <lineage>
        <taxon>Archaea</taxon>
        <taxon>Methanobacteriati</taxon>
        <taxon>Methanobacteriota</taxon>
        <taxon>Stenosarchaea group</taxon>
        <taxon>Methanomicrobia</taxon>
        <taxon>Methanomicrobiales</taxon>
        <taxon>Methanomicrobiaceae</taxon>
        <taxon>Methanoculleus</taxon>
    </lineage>
</organism>
<dbReference type="SFLD" id="SFLDG01129">
    <property type="entry name" value="C1.5:_HAD__Beta-PGM__Phosphata"/>
    <property type="match status" value="1"/>
</dbReference>
<dbReference type="Proteomes" id="UP000035301">
    <property type="component" value="Unassembled WGS sequence"/>
</dbReference>
<dbReference type="Gene3D" id="3.40.50.1000">
    <property type="entry name" value="HAD superfamily/HAD-like"/>
    <property type="match status" value="1"/>
</dbReference>
<dbReference type="NCBIfam" id="TIGR01549">
    <property type="entry name" value="HAD-SF-IA-v1"/>
    <property type="match status" value="1"/>
</dbReference>
<sequence length="235" mass="26504">MKRCSRIPGSPLTTLILDFDGVVVESLPLKTAAFRKIFSFAPPKHLDEIIAFHLENGGMSRYDKFRHIYANILHEELTREQEGRLADEYVGLIFESMLTVPCVRGAEVLLRDCSRRLPLYIVSATPEGEMQEIARRRDLTKYFVRIYGSPKTKAECIREILEETGAAPDEALFVGDAPNDWDAARATGVRFVARIPPGDPNRFIGRPGVEGIVENLHELREYLRGSVCSSRSRTP</sequence>
<comment type="caution">
    <text evidence="2">The sequence shown here is derived from an EMBL/GenBank/DDBJ whole genome shotgun (WGS) entry which is preliminary data.</text>
</comment>
<dbReference type="PATRIC" id="fig|1550566.3.peg.1954"/>
<dbReference type="CDD" id="cd01427">
    <property type="entry name" value="HAD_like"/>
    <property type="match status" value="1"/>
</dbReference>
<dbReference type="InterPro" id="IPR036412">
    <property type="entry name" value="HAD-like_sf"/>
</dbReference>
<dbReference type="PANTHER" id="PTHR43434">
    <property type="entry name" value="PHOSPHOGLYCOLATE PHOSPHATASE"/>
    <property type="match status" value="1"/>
</dbReference>
<dbReference type="SFLD" id="SFLDS00003">
    <property type="entry name" value="Haloacid_Dehalogenase"/>
    <property type="match status" value="1"/>
</dbReference>
<protein>
    <submittedName>
        <fullName evidence="2">Haloacid dehalogenase</fullName>
    </submittedName>
</protein>
<dbReference type="RefSeq" id="WP_048184422.1">
    <property type="nucleotide sequence ID" value="NZ_JXOJ01000004.1"/>
</dbReference>
<evidence type="ECO:0000313" key="2">
    <source>
        <dbReference type="EMBL" id="KLK87745.1"/>
    </source>
</evidence>
<dbReference type="PANTHER" id="PTHR43434:SF1">
    <property type="entry name" value="PHOSPHOGLYCOLATE PHOSPHATASE"/>
    <property type="match status" value="1"/>
</dbReference>
<dbReference type="AlphaFoldDB" id="A0A0H1QXT6"/>
<evidence type="ECO:0000256" key="1">
    <source>
        <dbReference type="ARBA" id="ARBA00007958"/>
    </source>
</evidence>
<dbReference type="InterPro" id="IPR023198">
    <property type="entry name" value="PGP-like_dom2"/>
</dbReference>
<dbReference type="GO" id="GO:0005829">
    <property type="term" value="C:cytosol"/>
    <property type="evidence" value="ECO:0007669"/>
    <property type="project" value="TreeGrafter"/>
</dbReference>
<dbReference type="GO" id="GO:0008967">
    <property type="term" value="F:phosphoglycolate phosphatase activity"/>
    <property type="evidence" value="ECO:0007669"/>
    <property type="project" value="TreeGrafter"/>
</dbReference>
<dbReference type="STRING" id="1550566.SZ63_08985"/>
<dbReference type="InterPro" id="IPR050155">
    <property type="entry name" value="HAD-like_hydrolase_sf"/>
</dbReference>
<dbReference type="Pfam" id="PF00702">
    <property type="entry name" value="Hydrolase"/>
    <property type="match status" value="1"/>
</dbReference>
<dbReference type="InterPro" id="IPR006439">
    <property type="entry name" value="HAD-SF_hydro_IA"/>
</dbReference>
<dbReference type="EMBL" id="JXOJ01000004">
    <property type="protein sequence ID" value="KLK87745.1"/>
    <property type="molecule type" value="Genomic_DNA"/>
</dbReference>
<dbReference type="Gene3D" id="1.10.150.240">
    <property type="entry name" value="Putative phosphatase, domain 2"/>
    <property type="match status" value="1"/>
</dbReference>
<keyword evidence="3" id="KW-1185">Reference proteome</keyword>
<accession>A0A0H1QXT6</accession>
<evidence type="ECO:0000313" key="3">
    <source>
        <dbReference type="Proteomes" id="UP000035301"/>
    </source>
</evidence>
<proteinExistence type="inferred from homology"/>
<dbReference type="SUPFAM" id="SSF56784">
    <property type="entry name" value="HAD-like"/>
    <property type="match status" value="1"/>
</dbReference>
<dbReference type="InterPro" id="IPR023214">
    <property type="entry name" value="HAD_sf"/>
</dbReference>
<name>A0A0H1QXT6_9EURY</name>
<gene>
    <name evidence="2" type="ORF">SZ63_08985</name>
</gene>
<reference evidence="2 3" key="1">
    <citation type="journal article" date="2015" name="Int. J. Syst. Evol. Microbiol.">
        <title>Methanoculleus sediminis sp. nov., a methanogen from sediments near a submarine mud volcano.</title>
        <authorList>
            <person name="Chen S.C."/>
            <person name="Chen M.F."/>
            <person name="Lai M.C."/>
            <person name="Weng C.Y."/>
            <person name="Wu S.Y."/>
            <person name="Lin S."/>
            <person name="Yang T.F."/>
            <person name="Chen P.C."/>
        </authorList>
    </citation>
    <scope>NUCLEOTIDE SEQUENCE [LARGE SCALE GENOMIC DNA]</scope>
    <source>
        <strain evidence="2 3">S3Fa</strain>
    </source>
</reference>